<dbReference type="SMART" id="SM00268">
    <property type="entry name" value="ACTIN"/>
    <property type="match status" value="1"/>
</dbReference>
<dbReference type="Pfam" id="PF06964">
    <property type="entry name" value="Alpha-L-AF_C"/>
    <property type="match status" value="1"/>
</dbReference>
<dbReference type="FunFam" id="3.30.420.40:FF:000201">
    <property type="entry name" value="Actin-related protein 8"/>
    <property type="match status" value="1"/>
</dbReference>
<dbReference type="GO" id="GO:0046556">
    <property type="term" value="F:alpha-L-arabinofuranosidase activity"/>
    <property type="evidence" value="ECO:0007669"/>
    <property type="project" value="UniProtKB-EC"/>
</dbReference>
<dbReference type="SMART" id="SM00813">
    <property type="entry name" value="Alpha-L-AF_C"/>
    <property type="match status" value="1"/>
</dbReference>
<dbReference type="InterPro" id="IPR004000">
    <property type="entry name" value="Actin"/>
</dbReference>
<dbReference type="InterPro" id="IPR010720">
    <property type="entry name" value="Alpha-L-AF_C"/>
</dbReference>
<evidence type="ECO:0000256" key="7">
    <source>
        <dbReference type="ARBA" id="ARBA00023180"/>
    </source>
</evidence>
<feature type="compositionally biased region" description="Basic and acidic residues" evidence="9">
    <location>
        <begin position="40"/>
        <end position="52"/>
    </location>
</feature>
<evidence type="ECO:0000256" key="5">
    <source>
        <dbReference type="ARBA" id="ARBA00022729"/>
    </source>
</evidence>
<feature type="compositionally biased region" description="Pro residues" evidence="9">
    <location>
        <begin position="562"/>
        <end position="574"/>
    </location>
</feature>
<comment type="catalytic activity">
    <reaction evidence="1">
        <text>Hydrolysis of terminal non-reducing alpha-L-arabinofuranoside residues in alpha-L-arabinosides.</text>
        <dbReference type="EC" id="3.2.1.55"/>
    </reaction>
</comment>
<gene>
    <name evidence="11" type="ORF">UCRPC4_g05654</name>
</gene>
<dbReference type="OrthoDB" id="5572108at2759"/>
<evidence type="ECO:0000256" key="1">
    <source>
        <dbReference type="ARBA" id="ARBA00001462"/>
    </source>
</evidence>
<keyword evidence="6" id="KW-0378">Hydrolase</keyword>
<evidence type="ECO:0000313" key="12">
    <source>
        <dbReference type="Proteomes" id="UP000053317"/>
    </source>
</evidence>
<dbReference type="GO" id="GO:0031222">
    <property type="term" value="P:arabinan catabolic process"/>
    <property type="evidence" value="ECO:0007669"/>
    <property type="project" value="UniProtKB-UniPathway"/>
</dbReference>
<evidence type="ECO:0000256" key="3">
    <source>
        <dbReference type="ARBA" id="ARBA00007186"/>
    </source>
</evidence>
<organism evidence="11 12">
    <name type="scientific">Phaeomoniella chlamydospora</name>
    <name type="common">Phaeoacremonium chlamydosporum</name>
    <dbReference type="NCBI Taxonomy" id="158046"/>
    <lineage>
        <taxon>Eukaryota</taxon>
        <taxon>Fungi</taxon>
        <taxon>Dikarya</taxon>
        <taxon>Ascomycota</taxon>
        <taxon>Pezizomycotina</taxon>
        <taxon>Eurotiomycetes</taxon>
        <taxon>Chaetothyriomycetidae</taxon>
        <taxon>Phaeomoniellales</taxon>
        <taxon>Phaeomoniellaceae</taxon>
        <taxon>Phaeomoniella</taxon>
    </lineage>
</organism>
<accession>A0A0G2E4U1</accession>
<dbReference type="Gene3D" id="3.30.420.580">
    <property type="match status" value="1"/>
</dbReference>
<evidence type="ECO:0000313" key="11">
    <source>
        <dbReference type="EMBL" id="KKY17331.1"/>
    </source>
</evidence>
<evidence type="ECO:0000256" key="8">
    <source>
        <dbReference type="RuleBase" id="RU000487"/>
    </source>
</evidence>
<evidence type="ECO:0000256" key="6">
    <source>
        <dbReference type="ARBA" id="ARBA00022801"/>
    </source>
</evidence>
<feature type="compositionally biased region" description="Low complexity" evidence="9">
    <location>
        <begin position="550"/>
        <end position="561"/>
    </location>
</feature>
<dbReference type="SUPFAM" id="SSF53067">
    <property type="entry name" value="Actin-like ATPase domain"/>
    <property type="match status" value="2"/>
</dbReference>
<evidence type="ECO:0000259" key="10">
    <source>
        <dbReference type="SMART" id="SM00813"/>
    </source>
</evidence>
<dbReference type="InterPro" id="IPR017853">
    <property type="entry name" value="GH"/>
</dbReference>
<dbReference type="PANTHER" id="PTHR31776">
    <property type="entry name" value="ALPHA-L-ARABINOFURANOSIDASE 1"/>
    <property type="match status" value="1"/>
</dbReference>
<comment type="similarity">
    <text evidence="8">Belongs to the actin family.</text>
</comment>
<protein>
    <recommendedName>
        <fullName evidence="4">non-reducing end alpha-L-arabinofuranosidase</fullName>
        <ecNumber evidence="4">3.2.1.55</ecNumber>
    </recommendedName>
</protein>
<dbReference type="Proteomes" id="UP000053317">
    <property type="component" value="Unassembled WGS sequence"/>
</dbReference>
<name>A0A0G2E4U1_PHACM</name>
<keyword evidence="7" id="KW-0325">Glycoprotein</keyword>
<dbReference type="EC" id="3.2.1.55" evidence="4"/>
<dbReference type="CDD" id="cd10206">
    <property type="entry name" value="ASKHA_NBD_Arp8-like"/>
    <property type="match status" value="1"/>
</dbReference>
<dbReference type="EMBL" id="LCWF01000148">
    <property type="protein sequence ID" value="KKY17331.1"/>
    <property type="molecule type" value="Genomic_DNA"/>
</dbReference>
<dbReference type="Gene3D" id="3.30.420.40">
    <property type="match status" value="2"/>
</dbReference>
<feature type="domain" description="Alpha-L-arabinofuranosidase C-terminal" evidence="10">
    <location>
        <begin position="1260"/>
        <end position="1462"/>
    </location>
</feature>
<reference evidence="11 12" key="1">
    <citation type="submission" date="2015-05" db="EMBL/GenBank/DDBJ databases">
        <title>Distinctive expansion of gene families associated with plant cell wall degradation and secondary metabolism in the genomes of grapevine trunk pathogens.</title>
        <authorList>
            <person name="Lawrence D.P."/>
            <person name="Travadon R."/>
            <person name="Rolshausen P.E."/>
            <person name="Baumgartner K."/>
        </authorList>
    </citation>
    <scope>NUCLEOTIDE SEQUENCE [LARGE SCALE GENOMIC DNA]</scope>
    <source>
        <strain evidence="11">UCRPC4</strain>
    </source>
</reference>
<evidence type="ECO:0000256" key="2">
    <source>
        <dbReference type="ARBA" id="ARBA00004834"/>
    </source>
</evidence>
<dbReference type="GO" id="GO:0046373">
    <property type="term" value="P:L-arabinose metabolic process"/>
    <property type="evidence" value="ECO:0007669"/>
    <property type="project" value="InterPro"/>
</dbReference>
<evidence type="ECO:0000256" key="9">
    <source>
        <dbReference type="SAM" id="MobiDB-lite"/>
    </source>
</evidence>
<evidence type="ECO:0000256" key="4">
    <source>
        <dbReference type="ARBA" id="ARBA00012670"/>
    </source>
</evidence>
<comment type="similarity">
    <text evidence="3">Belongs to the glycosyl hydrolase 51 family.</text>
</comment>
<keyword evidence="5" id="KW-0732">Signal</keyword>
<dbReference type="Pfam" id="PF22848">
    <property type="entry name" value="ASD1_dom"/>
    <property type="match status" value="1"/>
</dbReference>
<comment type="pathway">
    <text evidence="2">Glycan metabolism; L-arabinan degradation.</text>
</comment>
<dbReference type="PANTHER" id="PTHR31776:SF0">
    <property type="entry name" value="ALPHA-L-ARABINOFURANOSIDASE 1"/>
    <property type="match status" value="1"/>
</dbReference>
<sequence length="1471" mass="163258">MGLTSWPQITPINQKNYYTDYLKRDDQILAYRLQQDEARNRMTKKAKDRDRALALGNVPPTDADGDQEMGDEADIENDELEEQEAPGSKVIVIHPGSQNLRIGLSSDALPKTVPMVIAKKAPMNESEEGDAEPRPKRMKLDDGTWEEPEKQFGKEFSKTYTAMCNDLKARMRLNKRRVLPNSKEMVINYNRRTPYDSIPEHNDPLRIEWTELPSDPKAAPEWITGRDALRIPDNSKPRYKLYWPIRNGWVNERDYKSTQVIFHDILLIVTDAIKSQLGLNLRTRRDWAQYGCVFIIPDLYERAYVINLLDMALRDLGFGKVCFIQESLAASFGAGYTTTCIVDIGAQKTSVCCVEEGMCLENSRVNLKFGGHDVTETFIKMMLYDHFPYEEINLKRRYDFLLAEELKQKFCTMNEGEVSVQLLDFHLRASGQDTRKYTFKAYDETLLAPMGFFAPKVFEHDEKLVGRHQIMDRSYDLYDGQPNDPRSSAQADIFQLIAPHLVEAADANGNVDGQATGDVNGTPMKPQAHPQLSKLQEAEATPRSSVTGSPAPEGAEGEGTPFPRPSGTTPPPIPNAGFTAEPDAASAPLPIDLRDDVLPIFALDDAITTSVAYASKGDERKIRDFYGGIMVIGGGSQVSGFPAFLEERLHALRPMYAKDIMIGTPPRELDAQVVAWKGASVFGKLDNTNDSWIGQMEYDRLGSRLLAYKCLFAIDLTPHVNAQYAGRYKRQTYATVSTAYGGTPGAAMVTAGTATTSSTSLPAVGSSGTSQSSAVVPTPSVLSQYLNLTEYNGTNGPVRLELPTKANGRNKTAPLLYGWMIEDINHSVDGGIYAELLANRAFQGSSATMGTLSGISGSSIVSAENPFVPFGPVITAWRGIGGVDLSLTLLHPLSEALPIYIPWNATGEVGVLNEGWWGMDVRPGVYDASFYILSNGPRNDGTLSHIDVSLRSNLTGEVWASSSIIFTEATGNVSDFYWTQYTAQIVNNVTAPNSNNTFAITFDASEVAGDTYYFGLVSLFPETYKNRPNGLRRDLAQAIKDLGTTFLPFPGGNNLEGYSIEQRWKWNETVGPLIHRKGRVGDWSYYNTDGLGLLEYLEWREDIDIEPLLAVYAGFSLDIWGQQGTSFPEDRMGDVLQDILNELEYCMGDVSTPYGSLRAEHGHPTPFQINHIEIGNEDWFSSTYPYQFPILYKGIKSAYPNITLISTAYNENADYNITIPSGGMWDTHHYEEPSWFLSQFDFFDNWQDATNNSGVIINIGEYASFQLDTPGDIVNYTLSNPAHITHPNLIGAIGEAVYLIGAERNPNTVKMSSYAPSLQNLNYINWSPDLVSFTANMDETILSVSYYNQKLLAHYRGAETLPIDIVSGTYDSLWWVASIDEEIKAIYFKVVNSGNSSIPLTLDLDVNWISVNGTILTAPSLLAYNYLNNATAVIPVPITDLPLSSSAENSTSAFTWNVPKWSINVLQFDLS</sequence>
<dbReference type="SUPFAM" id="SSF51011">
    <property type="entry name" value="Glycosyl hydrolase domain"/>
    <property type="match status" value="1"/>
</dbReference>
<feature type="region of interest" description="Disordered" evidence="9">
    <location>
        <begin position="40"/>
        <end position="70"/>
    </location>
</feature>
<dbReference type="InterPro" id="IPR055235">
    <property type="entry name" value="ASD1_cat"/>
</dbReference>
<feature type="region of interest" description="Disordered" evidence="9">
    <location>
        <begin position="123"/>
        <end position="149"/>
    </location>
</feature>
<keyword evidence="12" id="KW-1185">Reference proteome</keyword>
<dbReference type="Gene3D" id="3.20.20.80">
    <property type="entry name" value="Glycosidases"/>
    <property type="match status" value="1"/>
</dbReference>
<feature type="compositionally biased region" description="Basic and acidic residues" evidence="9">
    <location>
        <begin position="131"/>
        <end position="149"/>
    </location>
</feature>
<reference evidence="11 12" key="2">
    <citation type="submission" date="2015-05" db="EMBL/GenBank/DDBJ databases">
        <authorList>
            <person name="Morales-Cruz A."/>
            <person name="Amrine K.C."/>
            <person name="Cantu D."/>
        </authorList>
    </citation>
    <scope>NUCLEOTIDE SEQUENCE [LARGE SCALE GENOMIC DNA]</scope>
    <source>
        <strain evidence="11">UCRPC4</strain>
    </source>
</reference>
<dbReference type="Pfam" id="PF00022">
    <property type="entry name" value="Actin"/>
    <property type="match status" value="2"/>
</dbReference>
<feature type="region of interest" description="Disordered" evidence="9">
    <location>
        <begin position="508"/>
        <end position="587"/>
    </location>
</feature>
<dbReference type="SUPFAM" id="SSF51445">
    <property type="entry name" value="(Trans)glycosidases"/>
    <property type="match status" value="1"/>
</dbReference>
<dbReference type="Gene3D" id="3.90.640.10">
    <property type="entry name" value="Actin, Chain A, domain 4"/>
    <property type="match status" value="2"/>
</dbReference>
<dbReference type="FunFam" id="3.30.420.40:FF:000232">
    <property type="entry name" value="Actin-related protein 8"/>
    <property type="match status" value="1"/>
</dbReference>
<dbReference type="InterPro" id="IPR051563">
    <property type="entry name" value="Glycosyl_Hydrolase_51"/>
</dbReference>
<proteinExistence type="inferred from homology"/>
<comment type="caution">
    <text evidence="11">The sequence shown here is derived from an EMBL/GenBank/DDBJ whole genome shotgun (WGS) entry which is preliminary data.</text>
</comment>
<dbReference type="InterPro" id="IPR043129">
    <property type="entry name" value="ATPase_NBD"/>
</dbReference>
<dbReference type="UniPathway" id="UPA00667"/>